<dbReference type="RefSeq" id="WP_100423080.1">
    <property type="nucleotide sequence ID" value="NZ_BOOX01000002.1"/>
</dbReference>
<evidence type="ECO:0000256" key="6">
    <source>
        <dbReference type="RuleBase" id="RU004466"/>
    </source>
</evidence>
<comment type="caution">
    <text evidence="7">The sequence shown here is derived from an EMBL/GenBank/DDBJ whole genome shotgun (WGS) entry which is preliminary data.</text>
</comment>
<dbReference type="PROSITE" id="PS00723">
    <property type="entry name" value="POLYPRENYL_SYNTHASE_1"/>
    <property type="match status" value="1"/>
</dbReference>
<dbReference type="GO" id="GO:0004659">
    <property type="term" value="F:prenyltransferase activity"/>
    <property type="evidence" value="ECO:0007669"/>
    <property type="project" value="InterPro"/>
</dbReference>
<dbReference type="InterPro" id="IPR008949">
    <property type="entry name" value="Isoprenoid_synthase_dom_sf"/>
</dbReference>
<comment type="similarity">
    <text evidence="2 6">Belongs to the FPP/GGPP synthase family.</text>
</comment>
<dbReference type="OrthoDB" id="4497239at2"/>
<dbReference type="Gene3D" id="1.10.600.10">
    <property type="entry name" value="Farnesyl Diphosphate Synthase"/>
    <property type="match status" value="1"/>
</dbReference>
<reference evidence="7 8" key="1">
    <citation type="submission" date="2017-11" db="EMBL/GenBank/DDBJ databases">
        <title>Genomic Encyclopedia of Archaeal and Bacterial Type Strains, Phase II (KMG-II): From Individual Species to Whole Genera.</title>
        <authorList>
            <person name="Goeker M."/>
        </authorList>
    </citation>
    <scope>NUCLEOTIDE SEQUENCE [LARGE SCALE GENOMIC DNA]</scope>
    <source>
        <strain evidence="7 8">DSM 25478</strain>
    </source>
</reference>
<evidence type="ECO:0000256" key="2">
    <source>
        <dbReference type="ARBA" id="ARBA00006706"/>
    </source>
</evidence>
<evidence type="ECO:0000256" key="1">
    <source>
        <dbReference type="ARBA" id="ARBA00001946"/>
    </source>
</evidence>
<name>A0A2M9CQF4_9CELL</name>
<dbReference type="PROSITE" id="PS00444">
    <property type="entry name" value="POLYPRENYL_SYNTHASE_2"/>
    <property type="match status" value="1"/>
</dbReference>
<keyword evidence="3 6" id="KW-0808">Transferase</keyword>
<evidence type="ECO:0000256" key="3">
    <source>
        <dbReference type="ARBA" id="ARBA00022679"/>
    </source>
</evidence>
<gene>
    <name evidence="7" type="ORF">CLV28_1550</name>
</gene>
<keyword evidence="8" id="KW-1185">Reference proteome</keyword>
<dbReference type="InterPro" id="IPR000092">
    <property type="entry name" value="Polyprenyl_synt"/>
</dbReference>
<dbReference type="Pfam" id="PF00348">
    <property type="entry name" value="polyprenyl_synt"/>
    <property type="match status" value="1"/>
</dbReference>
<evidence type="ECO:0000256" key="4">
    <source>
        <dbReference type="ARBA" id="ARBA00022723"/>
    </source>
</evidence>
<dbReference type="PANTHER" id="PTHR12001:SF85">
    <property type="entry name" value="SHORT CHAIN ISOPRENYL DIPHOSPHATE SYNTHASE"/>
    <property type="match status" value="1"/>
</dbReference>
<keyword evidence="5" id="KW-0460">Magnesium</keyword>
<evidence type="ECO:0000313" key="8">
    <source>
        <dbReference type="Proteomes" id="UP000231693"/>
    </source>
</evidence>
<evidence type="ECO:0000313" key="7">
    <source>
        <dbReference type="EMBL" id="PJJ74061.1"/>
    </source>
</evidence>
<accession>A0A2M9CQF4</accession>
<keyword evidence="4" id="KW-0479">Metal-binding</keyword>
<dbReference type="PANTHER" id="PTHR12001">
    <property type="entry name" value="GERANYLGERANYL PYROPHOSPHATE SYNTHASE"/>
    <property type="match status" value="1"/>
</dbReference>
<dbReference type="AlphaFoldDB" id="A0A2M9CQF4"/>
<dbReference type="GO" id="GO:0046872">
    <property type="term" value="F:metal ion binding"/>
    <property type="evidence" value="ECO:0007669"/>
    <property type="project" value="UniProtKB-KW"/>
</dbReference>
<proteinExistence type="inferred from homology"/>
<comment type="cofactor">
    <cofactor evidence="1">
        <name>Mg(2+)</name>
        <dbReference type="ChEBI" id="CHEBI:18420"/>
    </cofactor>
</comment>
<dbReference type="Proteomes" id="UP000231693">
    <property type="component" value="Unassembled WGS sequence"/>
</dbReference>
<dbReference type="EMBL" id="PGFE01000002">
    <property type="protein sequence ID" value="PJJ74061.1"/>
    <property type="molecule type" value="Genomic_DNA"/>
</dbReference>
<dbReference type="GO" id="GO:0008299">
    <property type="term" value="P:isoprenoid biosynthetic process"/>
    <property type="evidence" value="ECO:0007669"/>
    <property type="project" value="InterPro"/>
</dbReference>
<organism evidence="7 8">
    <name type="scientific">Sediminihabitans luteus</name>
    <dbReference type="NCBI Taxonomy" id="1138585"/>
    <lineage>
        <taxon>Bacteria</taxon>
        <taxon>Bacillati</taxon>
        <taxon>Actinomycetota</taxon>
        <taxon>Actinomycetes</taxon>
        <taxon>Micrococcales</taxon>
        <taxon>Cellulomonadaceae</taxon>
        <taxon>Sediminihabitans</taxon>
    </lineage>
</organism>
<protein>
    <submittedName>
        <fullName evidence="7">Geranylgeranyl diphosphate synthase type I</fullName>
    </submittedName>
</protein>
<sequence length="382" mass="39903">MPTPSPSTRPAPPSAGTLVDLEDVRADVDASVESRVRRLADELAHVGDATGPLLEEAGHLLRGGKRLRAAFCYWSWRAHAGDPADRPAVIGASAALELFQAAALVHDDVMDRSDTRRGRPSAHRAFAAAHRAEGWLGDADDFGTSAAILLGDVLLIACNSQFADVARDVDPASGLRARELFDHMQTEVTVGQFLDVRAQSVPWGEDPAAAEQRARAVIRAKSARYSVEHPTTIGAALAGAAPDAIARAAAFGLPVGEAFQLRDDLLGVFGDPAVTGKPAGDDLREGKRTVLLCRALQHADRAGRALILGRVGDPDLTQADVDDLRTVVDATGATAAVEGLIDELTATGLAALEEAGLGVTGLDATAARTLHDLAVAATRRTA</sequence>
<dbReference type="SUPFAM" id="SSF48576">
    <property type="entry name" value="Terpenoid synthases"/>
    <property type="match status" value="1"/>
</dbReference>
<dbReference type="CDD" id="cd00685">
    <property type="entry name" value="Trans_IPPS_HT"/>
    <property type="match status" value="1"/>
</dbReference>
<dbReference type="SFLD" id="SFLDS00005">
    <property type="entry name" value="Isoprenoid_Synthase_Type_I"/>
    <property type="match status" value="1"/>
</dbReference>
<evidence type="ECO:0000256" key="5">
    <source>
        <dbReference type="ARBA" id="ARBA00022842"/>
    </source>
</evidence>
<dbReference type="InterPro" id="IPR033749">
    <property type="entry name" value="Polyprenyl_synt_CS"/>
</dbReference>